<dbReference type="AlphaFoldDB" id="A0A5P2BH62"/>
<evidence type="ECO:0000313" key="3">
    <source>
        <dbReference type="Proteomes" id="UP000323046"/>
    </source>
</evidence>
<name>A0A5P2BH62_STRVZ</name>
<evidence type="ECO:0000256" key="1">
    <source>
        <dbReference type="SAM" id="MobiDB-lite"/>
    </source>
</evidence>
<evidence type="ECO:0000313" key="2">
    <source>
        <dbReference type="EMBL" id="QES29764.1"/>
    </source>
</evidence>
<sequence>MPPTWNWETAEGMLGMDDPAEWDAAYARGERSLGTAVIGLAFHCTPADASPRILKGTRKALHDRRRCDWSAGAATAPPARSTASRTPSAPST</sequence>
<accession>A0A5P2BH62</accession>
<reference evidence="2 3" key="1">
    <citation type="submission" date="2018-05" db="EMBL/GenBank/DDBJ databases">
        <title>Streptomyces venezuelae.</title>
        <authorList>
            <person name="Kim W."/>
            <person name="Lee N."/>
            <person name="Cho B.-K."/>
        </authorList>
    </citation>
    <scope>NUCLEOTIDE SEQUENCE [LARGE SCALE GENOMIC DNA]</scope>
    <source>
        <strain evidence="2 3">ATCC 14583</strain>
    </source>
</reference>
<protein>
    <submittedName>
        <fullName evidence="2">Uncharacterized protein</fullName>
    </submittedName>
</protein>
<dbReference type="Proteomes" id="UP000323046">
    <property type="component" value="Chromosome"/>
</dbReference>
<feature type="region of interest" description="Disordered" evidence="1">
    <location>
        <begin position="69"/>
        <end position="92"/>
    </location>
</feature>
<keyword evidence="3" id="KW-1185">Reference proteome</keyword>
<proteinExistence type="predicted"/>
<dbReference type="EMBL" id="CP029193">
    <property type="protein sequence ID" value="QES29764.1"/>
    <property type="molecule type" value="Genomic_DNA"/>
</dbReference>
<dbReference type="RefSeq" id="WP_150172773.1">
    <property type="nucleotide sequence ID" value="NZ_JBEYTA010000011.1"/>
</dbReference>
<gene>
    <name evidence="2" type="ORF">DEJ47_27940</name>
</gene>
<organism evidence="2 3">
    <name type="scientific">Streptomyces venezuelae</name>
    <dbReference type="NCBI Taxonomy" id="54571"/>
    <lineage>
        <taxon>Bacteria</taxon>
        <taxon>Bacillati</taxon>
        <taxon>Actinomycetota</taxon>
        <taxon>Actinomycetes</taxon>
        <taxon>Kitasatosporales</taxon>
        <taxon>Streptomycetaceae</taxon>
        <taxon>Streptomyces</taxon>
    </lineage>
</organism>
<dbReference type="OrthoDB" id="3398543at2"/>
<feature type="compositionally biased region" description="Low complexity" evidence="1">
    <location>
        <begin position="73"/>
        <end position="92"/>
    </location>
</feature>